<dbReference type="GO" id="GO:0004190">
    <property type="term" value="F:aspartic-type endopeptidase activity"/>
    <property type="evidence" value="ECO:0007669"/>
    <property type="project" value="UniProtKB-UniRule"/>
</dbReference>
<keyword evidence="2 9" id="KW-1003">Cell membrane</keyword>
<comment type="similarity">
    <text evidence="1 9 11">Belongs to the peptidase A8 family.</text>
</comment>
<evidence type="ECO:0000313" key="13">
    <source>
        <dbReference type="Proteomes" id="UP000528286"/>
    </source>
</evidence>
<evidence type="ECO:0000313" key="12">
    <source>
        <dbReference type="EMBL" id="MBB4067080.1"/>
    </source>
</evidence>
<dbReference type="NCBIfam" id="TIGR00077">
    <property type="entry name" value="lspA"/>
    <property type="match status" value="1"/>
</dbReference>
<dbReference type="PANTHER" id="PTHR33695:SF1">
    <property type="entry name" value="LIPOPROTEIN SIGNAL PEPTIDASE"/>
    <property type="match status" value="1"/>
</dbReference>
<name>A0A7W6J945_9HYPH</name>
<dbReference type="GO" id="GO:0005886">
    <property type="term" value="C:plasma membrane"/>
    <property type="evidence" value="ECO:0007669"/>
    <property type="project" value="UniProtKB-SubCell"/>
</dbReference>
<dbReference type="EC" id="3.4.23.36" evidence="9"/>
<keyword evidence="4 9" id="KW-0812">Transmembrane</keyword>
<evidence type="ECO:0000256" key="3">
    <source>
        <dbReference type="ARBA" id="ARBA00022670"/>
    </source>
</evidence>
<comment type="subcellular location">
    <subcellularLocation>
        <location evidence="9">Cell membrane</location>
        <topology evidence="9">Multi-pass membrane protein</topology>
    </subcellularLocation>
</comment>
<keyword evidence="7 9" id="KW-1133">Transmembrane helix</keyword>
<gene>
    <name evidence="9" type="primary">lspA</name>
    <name evidence="12" type="ORF">GGR23_004308</name>
</gene>
<keyword evidence="8 9" id="KW-0472">Membrane</keyword>
<comment type="pathway">
    <text evidence="9">Protein modification; lipoprotein biosynthesis (signal peptide cleavage).</text>
</comment>
<dbReference type="GO" id="GO:0006508">
    <property type="term" value="P:proteolysis"/>
    <property type="evidence" value="ECO:0007669"/>
    <property type="project" value="UniProtKB-KW"/>
</dbReference>
<dbReference type="HAMAP" id="MF_00161">
    <property type="entry name" value="LspA"/>
    <property type="match status" value="1"/>
</dbReference>
<dbReference type="UniPathway" id="UPA00665"/>
<comment type="function">
    <text evidence="9 10">This protein specifically catalyzes the removal of signal peptides from prolipoproteins.</text>
</comment>
<comment type="caution">
    <text evidence="12">The sequence shown here is derived from an EMBL/GenBank/DDBJ whole genome shotgun (WGS) entry which is preliminary data.</text>
</comment>
<protein>
    <recommendedName>
        <fullName evidence="9">Lipoprotein signal peptidase</fullName>
        <ecNumber evidence="9">3.4.23.36</ecNumber>
    </recommendedName>
    <alternativeName>
        <fullName evidence="9">Prolipoprotein signal peptidase</fullName>
    </alternativeName>
    <alternativeName>
        <fullName evidence="9">Signal peptidase II</fullName>
        <shortName evidence="9">SPase II</shortName>
    </alternativeName>
</protein>
<feature type="transmembrane region" description="Helical" evidence="9">
    <location>
        <begin position="98"/>
        <end position="115"/>
    </location>
</feature>
<evidence type="ECO:0000256" key="9">
    <source>
        <dbReference type="HAMAP-Rule" id="MF_00161"/>
    </source>
</evidence>
<keyword evidence="13" id="KW-1185">Reference proteome</keyword>
<evidence type="ECO:0000256" key="6">
    <source>
        <dbReference type="ARBA" id="ARBA00022801"/>
    </source>
</evidence>
<accession>A0A7W6J945</accession>
<dbReference type="Pfam" id="PF01252">
    <property type="entry name" value="Peptidase_A8"/>
    <property type="match status" value="1"/>
</dbReference>
<evidence type="ECO:0000256" key="11">
    <source>
        <dbReference type="RuleBase" id="RU004181"/>
    </source>
</evidence>
<dbReference type="EMBL" id="JACIEZ010000014">
    <property type="protein sequence ID" value="MBB4067080.1"/>
    <property type="molecule type" value="Genomic_DNA"/>
</dbReference>
<reference evidence="12 13" key="1">
    <citation type="submission" date="2020-08" db="EMBL/GenBank/DDBJ databases">
        <title>Genomic Encyclopedia of Type Strains, Phase IV (KMG-IV): sequencing the most valuable type-strain genomes for metagenomic binning, comparative biology and taxonomic classification.</title>
        <authorList>
            <person name="Goeker M."/>
        </authorList>
    </citation>
    <scope>NUCLEOTIDE SEQUENCE [LARGE SCALE GENOMIC DNA]</scope>
    <source>
        <strain evidence="12 13">DSM 29853</strain>
    </source>
</reference>
<evidence type="ECO:0000256" key="1">
    <source>
        <dbReference type="ARBA" id="ARBA00006139"/>
    </source>
</evidence>
<dbReference type="AlphaFoldDB" id="A0A7W6J945"/>
<evidence type="ECO:0000256" key="8">
    <source>
        <dbReference type="ARBA" id="ARBA00023136"/>
    </source>
</evidence>
<evidence type="ECO:0000256" key="10">
    <source>
        <dbReference type="RuleBase" id="RU000594"/>
    </source>
</evidence>
<dbReference type="PANTHER" id="PTHR33695">
    <property type="entry name" value="LIPOPROTEIN SIGNAL PEPTIDASE"/>
    <property type="match status" value="1"/>
</dbReference>
<evidence type="ECO:0000256" key="2">
    <source>
        <dbReference type="ARBA" id="ARBA00022475"/>
    </source>
</evidence>
<evidence type="ECO:0000256" key="7">
    <source>
        <dbReference type="ARBA" id="ARBA00022989"/>
    </source>
</evidence>
<dbReference type="Proteomes" id="UP000528286">
    <property type="component" value="Unassembled WGS sequence"/>
</dbReference>
<organism evidence="12 13">
    <name type="scientific">Gellertiella hungarica</name>
    <dbReference type="NCBI Taxonomy" id="1572859"/>
    <lineage>
        <taxon>Bacteria</taxon>
        <taxon>Pseudomonadati</taxon>
        <taxon>Pseudomonadota</taxon>
        <taxon>Alphaproteobacteria</taxon>
        <taxon>Hyphomicrobiales</taxon>
        <taxon>Rhizobiaceae</taxon>
        <taxon>Gellertiella</taxon>
    </lineage>
</organism>
<feature type="transmembrane region" description="Helical" evidence="9">
    <location>
        <begin position="135"/>
        <end position="155"/>
    </location>
</feature>
<evidence type="ECO:0000256" key="4">
    <source>
        <dbReference type="ARBA" id="ARBA00022692"/>
    </source>
</evidence>
<feature type="transmembrane region" description="Helical" evidence="9">
    <location>
        <begin position="74"/>
        <end position="91"/>
    </location>
</feature>
<dbReference type="RefSeq" id="WP_313291404.1">
    <property type="nucleotide sequence ID" value="NZ_JACIEZ010000014.1"/>
</dbReference>
<dbReference type="PRINTS" id="PR00781">
    <property type="entry name" value="LIPOSIGPTASE"/>
</dbReference>
<sequence>MVQTQTASHKSASMLRLGLSIAVAWFLIDQVSKWWILNSVMRPPRVIPMTEFFNLVLGHNTGVSFGLFGDTSPWLLMAFALAMVIGLVIWLKRAENRLTAIALGLIIGGALGNALDRLRHGAVTDFLDFYVATYHWPAFNLADVGIVSGAGLLLFESIRPRGENPKG</sequence>
<dbReference type="InterPro" id="IPR001872">
    <property type="entry name" value="Peptidase_A8"/>
</dbReference>
<proteinExistence type="inferred from homology"/>
<feature type="active site" evidence="9">
    <location>
        <position position="125"/>
    </location>
</feature>
<feature type="active site" evidence="9">
    <location>
        <position position="143"/>
    </location>
</feature>
<feature type="transmembrane region" description="Helical" evidence="9">
    <location>
        <begin position="12"/>
        <end position="28"/>
    </location>
</feature>
<keyword evidence="5 9" id="KW-0064">Aspartyl protease</keyword>
<evidence type="ECO:0000256" key="5">
    <source>
        <dbReference type="ARBA" id="ARBA00022750"/>
    </source>
</evidence>
<dbReference type="PROSITE" id="PS00855">
    <property type="entry name" value="SPASE_II"/>
    <property type="match status" value="1"/>
</dbReference>
<keyword evidence="6 9" id="KW-0378">Hydrolase</keyword>
<keyword evidence="3 9" id="KW-0645">Protease</keyword>
<comment type="catalytic activity">
    <reaction evidence="9 10">
        <text>Release of signal peptides from bacterial membrane prolipoproteins. Hydrolyzes -Xaa-Yaa-Zaa-|-(S,diacylglyceryl)Cys-, in which Xaa is hydrophobic (preferably Leu), and Yaa (Ala or Ser) and Zaa (Gly or Ala) have small, neutral side chains.</text>
        <dbReference type="EC" id="3.4.23.36"/>
    </reaction>
</comment>